<comment type="caution">
    <text evidence="1">The sequence shown here is derived from an EMBL/GenBank/DDBJ whole genome shotgun (WGS) entry which is preliminary data.</text>
</comment>
<evidence type="ECO:0000313" key="2">
    <source>
        <dbReference type="Proteomes" id="UP000284219"/>
    </source>
</evidence>
<organism evidence="1 2">
    <name type="scientific">Ammoniphilus oxalaticus</name>
    <dbReference type="NCBI Taxonomy" id="66863"/>
    <lineage>
        <taxon>Bacteria</taxon>
        <taxon>Bacillati</taxon>
        <taxon>Bacillota</taxon>
        <taxon>Bacilli</taxon>
        <taxon>Bacillales</taxon>
        <taxon>Paenibacillaceae</taxon>
        <taxon>Aneurinibacillus group</taxon>
        <taxon>Ammoniphilus</taxon>
    </lineage>
</organism>
<dbReference type="EMBL" id="MCHY01000013">
    <property type="protein sequence ID" value="RKD20973.1"/>
    <property type="molecule type" value="Genomic_DNA"/>
</dbReference>
<proteinExistence type="predicted"/>
<dbReference type="AlphaFoldDB" id="A0A419SDK9"/>
<name>A0A419SDK9_9BACL</name>
<reference evidence="1 2" key="1">
    <citation type="submission" date="2016-08" db="EMBL/GenBank/DDBJ databases">
        <title>Novel Firmicute Genomes.</title>
        <authorList>
            <person name="Poppleton D.I."/>
            <person name="Gribaldo S."/>
        </authorList>
    </citation>
    <scope>NUCLEOTIDE SEQUENCE [LARGE SCALE GENOMIC DNA]</scope>
    <source>
        <strain evidence="1 2">RAOx-1</strain>
    </source>
</reference>
<accession>A0A419SDK9</accession>
<protein>
    <submittedName>
        <fullName evidence="1">Uncharacterized protein</fullName>
    </submittedName>
</protein>
<keyword evidence="2" id="KW-1185">Reference proteome</keyword>
<evidence type="ECO:0000313" key="1">
    <source>
        <dbReference type="EMBL" id="RKD20973.1"/>
    </source>
</evidence>
<dbReference type="RefSeq" id="WP_120191037.1">
    <property type="nucleotide sequence ID" value="NZ_MCHY01000013.1"/>
</dbReference>
<gene>
    <name evidence="1" type="ORF">BEP19_14915</name>
</gene>
<dbReference type="Proteomes" id="UP000284219">
    <property type="component" value="Unassembled WGS sequence"/>
</dbReference>
<sequence length="130" mass="15263">MGLESKNIYNMQLLKELMEETRSFVKASYNVLVDGVYEGDVSFQLSLGFLQIANQSYLTAKNLCFEQGLETFEIQLFFESFNNYRFELKEYVVKRDDNPSWLSSRYDQFIEGSSRAITFISDYAQDYKSK</sequence>